<dbReference type="AlphaFoldDB" id="A0A8X6RSZ0"/>
<comment type="caution">
    <text evidence="2">The sequence shown here is derived from an EMBL/GenBank/DDBJ whole genome shotgun (WGS) entry which is preliminary data.</text>
</comment>
<feature type="region of interest" description="Disordered" evidence="1">
    <location>
        <begin position="42"/>
        <end position="69"/>
    </location>
</feature>
<reference evidence="2" key="1">
    <citation type="submission" date="2020-08" db="EMBL/GenBank/DDBJ databases">
        <title>Multicomponent nature underlies the extraordinary mechanical properties of spider dragline silk.</title>
        <authorList>
            <person name="Kono N."/>
            <person name="Nakamura H."/>
            <person name="Mori M."/>
            <person name="Yoshida Y."/>
            <person name="Ohtoshi R."/>
            <person name="Malay A.D."/>
            <person name="Moran D.A.P."/>
            <person name="Tomita M."/>
            <person name="Numata K."/>
            <person name="Arakawa K."/>
        </authorList>
    </citation>
    <scope>NUCLEOTIDE SEQUENCE</scope>
</reference>
<sequence>MREKVCIVGPSVLSVEFVAVDDDNGCTAPIIADKKIVEFDESSKNSIDADSDDKNEMNNAAPVPTSSEMSITVKIHDNNVGTAPITVDKDILKFVQIPEKIIDAYPDDDENEINNAASVPTSSEMRNVMKCMHDYLVRHSNGEIN</sequence>
<evidence type="ECO:0000313" key="2">
    <source>
        <dbReference type="EMBL" id="GFX98239.1"/>
    </source>
</evidence>
<accession>A0A8X6RSZ0</accession>
<protein>
    <submittedName>
        <fullName evidence="2">Uncharacterized protein</fullName>
    </submittedName>
</protein>
<evidence type="ECO:0000313" key="3">
    <source>
        <dbReference type="Proteomes" id="UP000887159"/>
    </source>
</evidence>
<dbReference type="EMBL" id="BMAU01021201">
    <property type="protein sequence ID" value="GFX98239.1"/>
    <property type="molecule type" value="Genomic_DNA"/>
</dbReference>
<proteinExistence type="predicted"/>
<evidence type="ECO:0000256" key="1">
    <source>
        <dbReference type="SAM" id="MobiDB-lite"/>
    </source>
</evidence>
<keyword evidence="3" id="KW-1185">Reference proteome</keyword>
<name>A0A8X6RSZ0_TRICX</name>
<dbReference type="Proteomes" id="UP000887159">
    <property type="component" value="Unassembled WGS sequence"/>
</dbReference>
<organism evidence="2 3">
    <name type="scientific">Trichonephila clavipes</name>
    <name type="common">Golden silk orbweaver</name>
    <name type="synonym">Nephila clavipes</name>
    <dbReference type="NCBI Taxonomy" id="2585209"/>
    <lineage>
        <taxon>Eukaryota</taxon>
        <taxon>Metazoa</taxon>
        <taxon>Ecdysozoa</taxon>
        <taxon>Arthropoda</taxon>
        <taxon>Chelicerata</taxon>
        <taxon>Arachnida</taxon>
        <taxon>Araneae</taxon>
        <taxon>Araneomorphae</taxon>
        <taxon>Entelegynae</taxon>
        <taxon>Araneoidea</taxon>
        <taxon>Nephilidae</taxon>
        <taxon>Trichonephila</taxon>
    </lineage>
</organism>
<gene>
    <name evidence="2" type="ORF">TNCV_4908821</name>
</gene>